<dbReference type="EMBL" id="LGRX02025048">
    <property type="protein sequence ID" value="KAK3253019.1"/>
    <property type="molecule type" value="Genomic_DNA"/>
</dbReference>
<feature type="region of interest" description="Disordered" evidence="1">
    <location>
        <begin position="141"/>
        <end position="215"/>
    </location>
</feature>
<name>A0AAE0CEZ1_9CHLO</name>
<evidence type="ECO:0000313" key="2">
    <source>
        <dbReference type="EMBL" id="KAK3253019.1"/>
    </source>
</evidence>
<dbReference type="AlphaFoldDB" id="A0AAE0CEZ1"/>
<sequence length="475" mass="53918">MHSEGDVTLAEEVLETDDPAVAIDDMDAVDEEIVAPNLVLATANTSDSDGTHRRWKRNGKWISPAKHAEVAIVYYRYSQGDVTLAKEVLERHDLLYGTHTEGLTREGRPGADDEWVVRQTDSELKRKRDSELVDCELQERKRQQERLDEEHDVKMQERRLQLQDHKTKMQERSEEHQRQQERLDEDHKTNLQDRSEERKLQLQERSEDHKTKMQERKITFERDLKIKNSLDIKSMLESCLELPGLSEAERGVYRAHIHNMVTNLVKLATGVDASSALPAIAAPPPAPPAPPAPAVNVTVNNSPTNNPSVTTTNNNTNTNENEAVPAANADGAREVTPEERRWLELWHKRGTPENADLTIADFLADPSEPEHARYSEMLKSKPGIVNTFGRRLAKTWRKTHGVQNIPEQVGTVQNVQTGFHAPGCKRYFEADRPLMRSVAVGLLSTRKVGGNTRQVAQYFNADREIMQRILEGLRL</sequence>
<proteinExistence type="predicted"/>
<reference evidence="2 3" key="1">
    <citation type="journal article" date="2015" name="Genome Biol. Evol.">
        <title>Comparative Genomics of a Bacterivorous Green Alga Reveals Evolutionary Causalities and Consequences of Phago-Mixotrophic Mode of Nutrition.</title>
        <authorList>
            <person name="Burns J.A."/>
            <person name="Paasch A."/>
            <person name="Narechania A."/>
            <person name="Kim E."/>
        </authorList>
    </citation>
    <scope>NUCLEOTIDE SEQUENCE [LARGE SCALE GENOMIC DNA]</scope>
    <source>
        <strain evidence="2 3">PLY_AMNH</strain>
    </source>
</reference>
<keyword evidence="3" id="KW-1185">Reference proteome</keyword>
<organism evidence="2 3">
    <name type="scientific">Cymbomonas tetramitiformis</name>
    <dbReference type="NCBI Taxonomy" id="36881"/>
    <lineage>
        <taxon>Eukaryota</taxon>
        <taxon>Viridiplantae</taxon>
        <taxon>Chlorophyta</taxon>
        <taxon>Pyramimonadophyceae</taxon>
        <taxon>Pyramimonadales</taxon>
        <taxon>Pyramimonadaceae</taxon>
        <taxon>Cymbomonas</taxon>
    </lineage>
</organism>
<evidence type="ECO:0000313" key="3">
    <source>
        <dbReference type="Proteomes" id="UP001190700"/>
    </source>
</evidence>
<dbReference type="Proteomes" id="UP001190700">
    <property type="component" value="Unassembled WGS sequence"/>
</dbReference>
<feature type="region of interest" description="Disordered" evidence="1">
    <location>
        <begin position="302"/>
        <end position="322"/>
    </location>
</feature>
<gene>
    <name evidence="2" type="ORF">CYMTET_37707</name>
</gene>
<protein>
    <submittedName>
        <fullName evidence="2">Uncharacterized protein</fullName>
    </submittedName>
</protein>
<evidence type="ECO:0000256" key="1">
    <source>
        <dbReference type="SAM" id="MobiDB-lite"/>
    </source>
</evidence>
<accession>A0AAE0CEZ1</accession>
<comment type="caution">
    <text evidence="2">The sequence shown here is derived from an EMBL/GenBank/DDBJ whole genome shotgun (WGS) entry which is preliminary data.</text>
</comment>